<protein>
    <submittedName>
        <fullName evidence="11">GMC family oxidoreductase</fullName>
    </submittedName>
</protein>
<organism evidence="11 12">
    <name type="scientific">Candidatus Zymogenus saltonus</name>
    <dbReference type="NCBI Taxonomy" id="2844893"/>
    <lineage>
        <taxon>Bacteria</taxon>
        <taxon>Deltaproteobacteria</taxon>
        <taxon>Candidatus Zymogenia</taxon>
        <taxon>Candidatus Zymogeniales</taxon>
        <taxon>Candidatus Zymogenaceae</taxon>
        <taxon>Candidatus Zymogenus</taxon>
    </lineage>
</organism>
<keyword evidence="7" id="KW-0411">Iron-sulfur</keyword>
<keyword evidence="5" id="KW-0560">Oxidoreductase</keyword>
<comment type="cofactor">
    <cofactor evidence="9">
        <name>FAD</name>
        <dbReference type="ChEBI" id="CHEBI:57692"/>
    </cofactor>
</comment>
<keyword evidence="4 9" id="KW-0274">FAD</keyword>
<proteinExistence type="inferred from homology"/>
<reference evidence="11" key="2">
    <citation type="submission" date="2021-01" db="EMBL/GenBank/DDBJ databases">
        <authorList>
            <person name="Hahn C.R."/>
            <person name="Youssef N.H."/>
            <person name="Elshahed M."/>
        </authorList>
    </citation>
    <scope>NUCLEOTIDE SEQUENCE</scope>
    <source>
        <strain evidence="11">Zod_Metabat.24</strain>
    </source>
</reference>
<feature type="active site" description="Proton acceptor" evidence="8">
    <location>
        <position position="484"/>
    </location>
</feature>
<dbReference type="PROSITE" id="PS00198">
    <property type="entry name" value="4FE4S_FER_1"/>
    <property type="match status" value="1"/>
</dbReference>
<dbReference type="GO" id="GO:0050660">
    <property type="term" value="F:flavin adenine dinucleotide binding"/>
    <property type="evidence" value="ECO:0007669"/>
    <property type="project" value="InterPro"/>
</dbReference>
<dbReference type="Pfam" id="PF05199">
    <property type="entry name" value="GMC_oxred_C"/>
    <property type="match status" value="1"/>
</dbReference>
<keyword evidence="3" id="KW-0479">Metal-binding</keyword>
<dbReference type="PANTHER" id="PTHR46056">
    <property type="entry name" value="LONG-CHAIN-ALCOHOL OXIDASE"/>
    <property type="match status" value="1"/>
</dbReference>
<gene>
    <name evidence="11" type="ORF">JW984_09995</name>
</gene>
<evidence type="ECO:0000256" key="8">
    <source>
        <dbReference type="PIRSR" id="PIRSR000137-1"/>
    </source>
</evidence>
<dbReference type="GO" id="GO:0016614">
    <property type="term" value="F:oxidoreductase activity, acting on CH-OH group of donors"/>
    <property type="evidence" value="ECO:0007669"/>
    <property type="project" value="InterPro"/>
</dbReference>
<dbReference type="AlphaFoldDB" id="A0A9D8PPK4"/>
<dbReference type="InterPro" id="IPR000172">
    <property type="entry name" value="GMC_OxRdtase_N"/>
</dbReference>
<dbReference type="SUPFAM" id="SSF51905">
    <property type="entry name" value="FAD/NAD(P)-binding domain"/>
    <property type="match status" value="1"/>
</dbReference>
<keyword evidence="6" id="KW-0408">Iron</keyword>
<dbReference type="InterPro" id="IPR007867">
    <property type="entry name" value="GMC_OxRtase_C"/>
</dbReference>
<evidence type="ECO:0000256" key="3">
    <source>
        <dbReference type="ARBA" id="ARBA00022723"/>
    </source>
</evidence>
<dbReference type="InterPro" id="IPR017900">
    <property type="entry name" value="4Fe4S_Fe_S_CS"/>
</dbReference>
<evidence type="ECO:0000256" key="2">
    <source>
        <dbReference type="ARBA" id="ARBA00022630"/>
    </source>
</evidence>
<dbReference type="GO" id="GO:0046872">
    <property type="term" value="F:metal ion binding"/>
    <property type="evidence" value="ECO:0007669"/>
    <property type="project" value="UniProtKB-KW"/>
</dbReference>
<dbReference type="Proteomes" id="UP000809273">
    <property type="component" value="Unassembled WGS sequence"/>
</dbReference>
<dbReference type="PRINTS" id="PR00469">
    <property type="entry name" value="PNDRDTASEII"/>
</dbReference>
<evidence type="ECO:0000259" key="10">
    <source>
        <dbReference type="PROSITE" id="PS51379"/>
    </source>
</evidence>
<keyword evidence="2" id="KW-0285">Flavoprotein</keyword>
<dbReference type="GO" id="GO:0051536">
    <property type="term" value="F:iron-sulfur cluster binding"/>
    <property type="evidence" value="ECO:0007669"/>
    <property type="project" value="UniProtKB-KW"/>
</dbReference>
<evidence type="ECO:0000256" key="4">
    <source>
        <dbReference type="ARBA" id="ARBA00022827"/>
    </source>
</evidence>
<sequence length="509" mass="55606">MIIKSDNIVSDIKESADVCIVGSGPAGSVMAMEMAEAGLSVIVLEEGGHFSGSRLNMREEDMLPALYNQRFTKDLSIALSQGKCLGGGSLINMADSVRTPDGVFRMWEKRFGITDISPDTMKKYFDRAESILKTKKIEEAELNNNNLVLKKGVERAGYTGDAFYHNREGCIECGYCLLGCPYGHKQATTENYIPRAIASGAKFYVNARADKIVGDGERAEKVAGTILDGKTGMDKASIEVTAKVIVIAAGTINTPQLLLKSKIPDESGLIGKNLILQPYTMVFGLFDEELKSYRGIPQSYYTDRYEEVDEDRGLTGFRLEGGFTLPGQVSTVVPGFGEDYKELMTEYSRMANIMVLVFDGPDGSVSLNRFGRPVIEYEMKGETKADMVRAMKESAGLLFAAGAKKVMFTYEVPAVISDPSEVSIVDERGIEPCTLTIMSFHIQGTCRMGPDPKTSVVDSYLECHGAKNLFVVDGSVSPSTSSSHNMLPTMALSHRTADYILANRGRYFG</sequence>
<comment type="similarity">
    <text evidence="1">Belongs to the GMC oxidoreductase family.</text>
</comment>
<dbReference type="Pfam" id="PF00732">
    <property type="entry name" value="GMC_oxred_N"/>
    <property type="match status" value="1"/>
</dbReference>
<dbReference type="InterPro" id="IPR017896">
    <property type="entry name" value="4Fe4S_Fe-S-bd"/>
</dbReference>
<dbReference type="PANTHER" id="PTHR46056:SF12">
    <property type="entry name" value="LONG-CHAIN-ALCOHOL OXIDASE"/>
    <property type="match status" value="1"/>
</dbReference>
<comment type="caution">
    <text evidence="11">The sequence shown here is derived from an EMBL/GenBank/DDBJ whole genome shotgun (WGS) entry which is preliminary data.</text>
</comment>
<feature type="active site" description="Proton donor" evidence="8">
    <location>
        <position position="441"/>
    </location>
</feature>
<accession>A0A9D8PPK4</accession>
<dbReference type="Gene3D" id="3.30.410.10">
    <property type="entry name" value="Cholesterol Oxidase, domain 2"/>
    <property type="match status" value="1"/>
</dbReference>
<evidence type="ECO:0000256" key="6">
    <source>
        <dbReference type="ARBA" id="ARBA00023004"/>
    </source>
</evidence>
<feature type="domain" description="4Fe-4S ferredoxin-type" evidence="10">
    <location>
        <begin position="161"/>
        <end position="190"/>
    </location>
</feature>
<reference evidence="11" key="1">
    <citation type="journal article" date="2021" name="Environ. Microbiol.">
        <title>Genomic characterization of three novel Desulfobacterota classes expand the metabolic and phylogenetic diversity of the phylum.</title>
        <authorList>
            <person name="Murphy C.L."/>
            <person name="Biggerstaff J."/>
            <person name="Eichhorn A."/>
            <person name="Ewing E."/>
            <person name="Shahan R."/>
            <person name="Soriano D."/>
            <person name="Stewart S."/>
            <person name="VanMol K."/>
            <person name="Walker R."/>
            <person name="Walters P."/>
            <person name="Elshahed M.S."/>
            <person name="Youssef N.H."/>
        </authorList>
    </citation>
    <scope>NUCLEOTIDE SEQUENCE</scope>
    <source>
        <strain evidence="11">Zod_Metabat.24</strain>
    </source>
</reference>
<evidence type="ECO:0000256" key="1">
    <source>
        <dbReference type="ARBA" id="ARBA00010790"/>
    </source>
</evidence>
<evidence type="ECO:0000313" key="11">
    <source>
        <dbReference type="EMBL" id="MBN1573513.1"/>
    </source>
</evidence>
<evidence type="ECO:0000256" key="5">
    <source>
        <dbReference type="ARBA" id="ARBA00023002"/>
    </source>
</evidence>
<evidence type="ECO:0000313" key="12">
    <source>
        <dbReference type="Proteomes" id="UP000809273"/>
    </source>
</evidence>
<dbReference type="InterPro" id="IPR036188">
    <property type="entry name" value="FAD/NAD-bd_sf"/>
</dbReference>
<dbReference type="EMBL" id="JAFGIX010000052">
    <property type="protein sequence ID" value="MBN1573513.1"/>
    <property type="molecule type" value="Genomic_DNA"/>
</dbReference>
<feature type="binding site" evidence="9">
    <location>
        <position position="474"/>
    </location>
    <ligand>
        <name>FAD</name>
        <dbReference type="ChEBI" id="CHEBI:57692"/>
    </ligand>
</feature>
<dbReference type="PROSITE" id="PS51379">
    <property type="entry name" value="4FE4S_FER_2"/>
    <property type="match status" value="1"/>
</dbReference>
<evidence type="ECO:0000256" key="7">
    <source>
        <dbReference type="ARBA" id="ARBA00023014"/>
    </source>
</evidence>
<dbReference type="PIRSF" id="PIRSF000137">
    <property type="entry name" value="Alcohol_oxidase"/>
    <property type="match status" value="1"/>
</dbReference>
<name>A0A9D8PPK4_9DELT</name>
<dbReference type="InterPro" id="IPR012132">
    <property type="entry name" value="GMC_OxRdtase"/>
</dbReference>
<evidence type="ECO:0000256" key="9">
    <source>
        <dbReference type="PIRSR" id="PIRSR000137-2"/>
    </source>
</evidence>
<dbReference type="Gene3D" id="3.50.50.60">
    <property type="entry name" value="FAD/NAD(P)-binding domain"/>
    <property type="match status" value="2"/>
</dbReference>